<evidence type="ECO:0000256" key="7">
    <source>
        <dbReference type="ARBA" id="ARBA00022605"/>
    </source>
</evidence>
<name>A0A7J2TIY2_ARCFL</name>
<keyword evidence="9 14" id="KW-0547">Nucleotide-binding</keyword>
<keyword evidence="6 14" id="KW-0963">Cytoplasm</keyword>
<comment type="similarity">
    <text evidence="3 14">Belongs to the GHMP kinase family. Archaeal shikimate kinase subfamily.</text>
</comment>
<dbReference type="InterPro" id="IPR020568">
    <property type="entry name" value="Ribosomal_Su5_D2-typ_SF"/>
</dbReference>
<proteinExistence type="inferred from homology"/>
<keyword evidence="10 14" id="KW-0418">Kinase</keyword>
<feature type="binding site" evidence="14">
    <location>
        <begin position="72"/>
        <end position="82"/>
    </location>
    <ligand>
        <name>ATP</name>
        <dbReference type="ChEBI" id="CHEBI:30616"/>
    </ligand>
</feature>
<dbReference type="GO" id="GO:0009423">
    <property type="term" value="P:chorismate biosynthetic process"/>
    <property type="evidence" value="ECO:0007669"/>
    <property type="project" value="UniProtKB-UniRule"/>
</dbReference>
<evidence type="ECO:0000259" key="16">
    <source>
        <dbReference type="Pfam" id="PF00288"/>
    </source>
</evidence>
<dbReference type="PANTHER" id="PTHR20861">
    <property type="entry name" value="HOMOSERINE/4-DIPHOSPHOCYTIDYL-2-C-METHYL-D-ERYTHRITOL KINASE"/>
    <property type="match status" value="1"/>
</dbReference>
<keyword evidence="11 14" id="KW-0067">ATP-binding</keyword>
<dbReference type="EMBL" id="DSLA01000048">
    <property type="protein sequence ID" value="HEH35144.1"/>
    <property type="molecule type" value="Genomic_DNA"/>
</dbReference>
<feature type="domain" description="GHMP kinase N-terminal" evidence="16">
    <location>
        <begin position="57"/>
        <end position="133"/>
    </location>
</feature>
<evidence type="ECO:0000256" key="9">
    <source>
        <dbReference type="ARBA" id="ARBA00022741"/>
    </source>
</evidence>
<dbReference type="PANTHER" id="PTHR20861:SF3">
    <property type="entry name" value="SHIKIMATE KINASE"/>
    <property type="match status" value="1"/>
</dbReference>
<keyword evidence="12 14" id="KW-0057">Aromatic amino acid biosynthesis</keyword>
<reference evidence="17" key="1">
    <citation type="journal article" date="2020" name="mSystems">
        <title>Genome- and Community-Level Interaction Insights into Carbon Utilization and Element Cycling Functions of Hydrothermarchaeota in Hydrothermal Sediment.</title>
        <authorList>
            <person name="Zhou Z."/>
            <person name="Liu Y."/>
            <person name="Xu W."/>
            <person name="Pan J."/>
            <person name="Luo Z.H."/>
            <person name="Li M."/>
        </authorList>
    </citation>
    <scope>NUCLEOTIDE SEQUENCE [LARGE SCALE GENOMIC DNA]</scope>
    <source>
        <strain evidence="17">SpSt-26</strain>
    </source>
</reference>
<evidence type="ECO:0000256" key="13">
    <source>
        <dbReference type="ARBA" id="ARBA00048567"/>
    </source>
</evidence>
<evidence type="ECO:0000256" key="1">
    <source>
        <dbReference type="ARBA" id="ARBA00004496"/>
    </source>
</evidence>
<keyword evidence="15" id="KW-0472">Membrane</keyword>
<dbReference type="SUPFAM" id="SSF54211">
    <property type="entry name" value="Ribosomal protein S5 domain 2-like"/>
    <property type="match status" value="1"/>
</dbReference>
<dbReference type="GO" id="GO:0005524">
    <property type="term" value="F:ATP binding"/>
    <property type="evidence" value="ECO:0007669"/>
    <property type="project" value="UniProtKB-UniRule"/>
</dbReference>
<dbReference type="Gene3D" id="3.30.230.10">
    <property type="match status" value="1"/>
</dbReference>
<dbReference type="GO" id="GO:0008652">
    <property type="term" value="P:amino acid biosynthetic process"/>
    <property type="evidence" value="ECO:0007669"/>
    <property type="project" value="UniProtKB-KW"/>
</dbReference>
<evidence type="ECO:0000256" key="4">
    <source>
        <dbReference type="ARBA" id="ARBA00012154"/>
    </source>
</evidence>
<evidence type="ECO:0000256" key="12">
    <source>
        <dbReference type="ARBA" id="ARBA00023141"/>
    </source>
</evidence>
<evidence type="ECO:0000256" key="8">
    <source>
        <dbReference type="ARBA" id="ARBA00022679"/>
    </source>
</evidence>
<sequence>MRAKAYAAGTVLNALATGIGCAFGINLILRLKIKPDIENSLIVNGEEKSGEILEKILGFSEKMCVVVKSEIPERSGLGSSSAFLNALISAIMKKNGKKLVASEILRMNAELSLKVGISYTGAFDDASASLLGGFVVSENYKRALRDWFILKGYAAILVPEFQRGKVDWERIKREANMLGDVEEMLKKHEFCEVMRRNTVFYCRILGYPIEIAERVWKEGICCGLSGNGPCFVAIGNRDDVLVARDIWNDYGKVLIRRISEKPAENVLINRELFV</sequence>
<feature type="transmembrane region" description="Helical" evidence="15">
    <location>
        <begin position="6"/>
        <end position="29"/>
    </location>
</feature>
<evidence type="ECO:0000256" key="3">
    <source>
        <dbReference type="ARBA" id="ARBA00010202"/>
    </source>
</evidence>
<dbReference type="NCBIfam" id="TIGR01920">
    <property type="entry name" value="Shik_kin_archae"/>
    <property type="match status" value="1"/>
</dbReference>
<evidence type="ECO:0000256" key="14">
    <source>
        <dbReference type="HAMAP-Rule" id="MF_00370"/>
    </source>
</evidence>
<comment type="pathway">
    <text evidence="2 14">Metabolic intermediate biosynthesis; chorismate biosynthesis; chorismate from D-erythrose 4-phosphate and phosphoenolpyruvate: step 5/7.</text>
</comment>
<comment type="caution">
    <text evidence="17">The sequence shown here is derived from an EMBL/GenBank/DDBJ whole genome shotgun (WGS) entry which is preliminary data.</text>
</comment>
<dbReference type="Pfam" id="PF00288">
    <property type="entry name" value="GHMP_kinases_N"/>
    <property type="match status" value="1"/>
</dbReference>
<evidence type="ECO:0000256" key="2">
    <source>
        <dbReference type="ARBA" id="ARBA00004842"/>
    </source>
</evidence>
<dbReference type="InterPro" id="IPR014721">
    <property type="entry name" value="Ribsml_uS5_D2-typ_fold_subgr"/>
</dbReference>
<dbReference type="GO" id="GO:0005737">
    <property type="term" value="C:cytoplasm"/>
    <property type="evidence" value="ECO:0007669"/>
    <property type="project" value="UniProtKB-SubCell"/>
</dbReference>
<evidence type="ECO:0000256" key="11">
    <source>
        <dbReference type="ARBA" id="ARBA00022840"/>
    </source>
</evidence>
<dbReference type="UniPathway" id="UPA00053">
    <property type="reaction ID" value="UER00088"/>
</dbReference>
<evidence type="ECO:0000256" key="15">
    <source>
        <dbReference type="SAM" id="Phobius"/>
    </source>
</evidence>
<evidence type="ECO:0000313" key="17">
    <source>
        <dbReference type="EMBL" id="HEH35144.1"/>
    </source>
</evidence>
<comment type="catalytic activity">
    <reaction evidence="13 14">
        <text>shikimate + ATP = 3-phosphoshikimate + ADP + H(+)</text>
        <dbReference type="Rhea" id="RHEA:13121"/>
        <dbReference type="ChEBI" id="CHEBI:15378"/>
        <dbReference type="ChEBI" id="CHEBI:30616"/>
        <dbReference type="ChEBI" id="CHEBI:36208"/>
        <dbReference type="ChEBI" id="CHEBI:145989"/>
        <dbReference type="ChEBI" id="CHEBI:456216"/>
        <dbReference type="EC" id="2.7.1.71"/>
    </reaction>
</comment>
<accession>A0A7J2TIY2</accession>
<organism evidence="17">
    <name type="scientific">Archaeoglobus fulgidus</name>
    <dbReference type="NCBI Taxonomy" id="2234"/>
    <lineage>
        <taxon>Archaea</taxon>
        <taxon>Methanobacteriati</taxon>
        <taxon>Methanobacteriota</taxon>
        <taxon>Archaeoglobi</taxon>
        <taxon>Archaeoglobales</taxon>
        <taxon>Archaeoglobaceae</taxon>
        <taxon>Archaeoglobus</taxon>
    </lineage>
</organism>
<dbReference type="EC" id="2.7.1.71" evidence="4 14"/>
<keyword evidence="15" id="KW-0812">Transmembrane</keyword>
<gene>
    <name evidence="14" type="primary">aroK</name>
    <name evidence="17" type="ORF">ENP88_03105</name>
</gene>
<evidence type="ECO:0000256" key="5">
    <source>
        <dbReference type="ARBA" id="ARBA00013853"/>
    </source>
</evidence>
<protein>
    <recommendedName>
        <fullName evidence="5 14">Shikimate kinase</fullName>
        <shortName evidence="14">SK</shortName>
        <ecNumber evidence="4 14">2.7.1.71</ecNumber>
    </recommendedName>
</protein>
<keyword evidence="7 14" id="KW-0028">Amino-acid biosynthesis</keyword>
<evidence type="ECO:0000256" key="6">
    <source>
        <dbReference type="ARBA" id="ARBA00022490"/>
    </source>
</evidence>
<evidence type="ECO:0000256" key="10">
    <source>
        <dbReference type="ARBA" id="ARBA00022777"/>
    </source>
</evidence>
<keyword evidence="15" id="KW-1133">Transmembrane helix</keyword>
<dbReference type="HAMAP" id="MF_00370">
    <property type="entry name" value="Shik_kinase_arch"/>
    <property type="match status" value="1"/>
</dbReference>
<keyword evidence="8 14" id="KW-0808">Transferase</keyword>
<dbReference type="InterPro" id="IPR010189">
    <property type="entry name" value="SK_arc"/>
</dbReference>
<comment type="subcellular location">
    <subcellularLocation>
        <location evidence="1 14">Cytoplasm</location>
    </subcellularLocation>
</comment>
<dbReference type="GO" id="GO:0009073">
    <property type="term" value="P:aromatic amino acid family biosynthetic process"/>
    <property type="evidence" value="ECO:0007669"/>
    <property type="project" value="UniProtKB-KW"/>
</dbReference>
<dbReference type="InterPro" id="IPR006204">
    <property type="entry name" value="GHMP_kinase_N_dom"/>
</dbReference>
<dbReference type="GO" id="GO:0004765">
    <property type="term" value="F:shikimate kinase activity"/>
    <property type="evidence" value="ECO:0007669"/>
    <property type="project" value="UniProtKB-UniRule"/>
</dbReference>
<dbReference type="AlphaFoldDB" id="A0A7J2TIY2"/>
<dbReference type="PROSITE" id="PS51257">
    <property type="entry name" value="PROKAR_LIPOPROTEIN"/>
    <property type="match status" value="1"/>
</dbReference>
<dbReference type="PIRSF" id="PIRSF005758">
    <property type="entry name" value="Shikimt_kin_arch"/>
    <property type="match status" value="1"/>
</dbReference>